<protein>
    <recommendedName>
        <fullName evidence="3">Spiroplasmavirus-related protein</fullName>
    </recommendedName>
</protein>
<evidence type="ECO:0008006" key="3">
    <source>
        <dbReference type="Google" id="ProtNLM"/>
    </source>
</evidence>
<name>A0ABM8BZB9_9MOLU</name>
<accession>A0ABM8BZB9</accession>
<gene>
    <name evidence="1" type="ORF">SHM_28680</name>
</gene>
<dbReference type="Proteomes" id="UP001163387">
    <property type="component" value="Plasmid pSHM_2"/>
</dbReference>
<proteinExistence type="predicted"/>
<keyword evidence="1" id="KW-0614">Plasmid</keyword>
<evidence type="ECO:0000313" key="2">
    <source>
        <dbReference type="Proteomes" id="UP001163387"/>
    </source>
</evidence>
<dbReference type="RefSeq" id="WP_281749761.1">
    <property type="nucleotide sequence ID" value="NZ_AP026935.1"/>
</dbReference>
<reference evidence="1 2" key="1">
    <citation type="journal article" date="2022" name="Front. Microbiol.">
        <title>Male-killing mechanisms vary between Spiroplasma species.</title>
        <authorList>
            <person name="Arai H."/>
            <person name="Inoue M."/>
            <person name="Kageyama D."/>
        </authorList>
    </citation>
    <scope>NUCLEOTIDE SEQUENCE [LARGE SCALE GENOMIC DNA]</scope>
    <source>
        <strain evidence="2">sHm</strain>
        <plasmid evidence="1 2">pSHM_2</plasmid>
    </source>
</reference>
<evidence type="ECO:0000313" key="1">
    <source>
        <dbReference type="EMBL" id="BDT05222.1"/>
    </source>
</evidence>
<organism evidence="1 2">
    <name type="scientific">Spiroplasma ixodetis</name>
    <dbReference type="NCBI Taxonomy" id="2141"/>
    <lineage>
        <taxon>Bacteria</taxon>
        <taxon>Bacillati</taxon>
        <taxon>Mycoplasmatota</taxon>
        <taxon>Mollicutes</taxon>
        <taxon>Entomoplasmatales</taxon>
        <taxon>Spiroplasmataceae</taxon>
        <taxon>Spiroplasma</taxon>
    </lineage>
</organism>
<sequence>MYGNKASILVNKVKGQVKSINLIKHAFREVADKKDNVFQSQTKNNFYWIEDKLFTNEQTEKSIFMKNLLLNKVDIVKKEFEKTMLKTRNIRKQTWESYSTNKYLMQEVLVNISPIWWEQQKFVNYYE</sequence>
<geneLocation type="plasmid" evidence="1 2">
    <name>pSHM_2</name>
</geneLocation>
<dbReference type="EMBL" id="AP026935">
    <property type="protein sequence ID" value="BDT05222.1"/>
    <property type="molecule type" value="Genomic_DNA"/>
</dbReference>
<keyword evidence="2" id="KW-1185">Reference proteome</keyword>